<name>A0AB34GTY8_ESCRO</name>
<feature type="compositionally biased region" description="Pro residues" evidence="1">
    <location>
        <begin position="291"/>
        <end position="306"/>
    </location>
</feature>
<feature type="region of interest" description="Disordered" evidence="1">
    <location>
        <begin position="101"/>
        <end position="193"/>
    </location>
</feature>
<accession>A0AB34GTY8</accession>
<protein>
    <submittedName>
        <fullName evidence="2">Uncharacterized protein</fullName>
    </submittedName>
</protein>
<feature type="compositionally biased region" description="Pro residues" evidence="1">
    <location>
        <begin position="315"/>
        <end position="327"/>
    </location>
</feature>
<dbReference type="Proteomes" id="UP001159641">
    <property type="component" value="Unassembled WGS sequence"/>
</dbReference>
<sequence length="343" mass="35870">MSASTASAHRALWPPVRPGASRCLMQGARAPPWTPTNPSAMANSLHRITAAPAPAPLSIAYAPRGQAAPPRTLPHYIPPYTLPHPPPAGAPLWALQAGRPPMRRDQTASLTSPYQGVLPRAPSEPGALASRTPDADPTPLALAHPGAGAPFLPRASSAPTPPHPTPRPGGSSHNAYRTRARESSPSTRACARRSSAFLPPHAAAVSPPLACLGRGRGQWPARRVLPTPAASRPLLWPPKPAPPAQQEALRSGPPPRLAITPPSAPRLQNDPTSHPGSQRSSPRTRTLGDPSPSPPSARCPPPPLPHSPSSSTYPSPHPHYFPAPPVPAESSTQQSPHLSPDFL</sequence>
<feature type="region of interest" description="Disordered" evidence="1">
    <location>
        <begin position="222"/>
        <end position="343"/>
    </location>
</feature>
<reference evidence="2 3" key="1">
    <citation type="submission" date="2022-11" db="EMBL/GenBank/DDBJ databases">
        <title>Whole genome sequence of Eschrichtius robustus ER-17-0199.</title>
        <authorList>
            <person name="Bruniche-Olsen A."/>
            <person name="Black A.N."/>
            <person name="Fields C.J."/>
            <person name="Walden K."/>
            <person name="Dewoody J.A."/>
        </authorList>
    </citation>
    <scope>NUCLEOTIDE SEQUENCE [LARGE SCALE GENOMIC DNA]</scope>
    <source>
        <strain evidence="2">ER-17-0199</strain>
        <tissue evidence="2">Blubber</tissue>
    </source>
</reference>
<keyword evidence="3" id="KW-1185">Reference proteome</keyword>
<comment type="caution">
    <text evidence="2">The sequence shown here is derived from an EMBL/GenBank/DDBJ whole genome shotgun (WGS) entry which is preliminary data.</text>
</comment>
<organism evidence="2 3">
    <name type="scientific">Eschrichtius robustus</name>
    <name type="common">California gray whale</name>
    <name type="synonym">Eschrichtius gibbosus</name>
    <dbReference type="NCBI Taxonomy" id="9764"/>
    <lineage>
        <taxon>Eukaryota</taxon>
        <taxon>Metazoa</taxon>
        <taxon>Chordata</taxon>
        <taxon>Craniata</taxon>
        <taxon>Vertebrata</taxon>
        <taxon>Euteleostomi</taxon>
        <taxon>Mammalia</taxon>
        <taxon>Eutheria</taxon>
        <taxon>Laurasiatheria</taxon>
        <taxon>Artiodactyla</taxon>
        <taxon>Whippomorpha</taxon>
        <taxon>Cetacea</taxon>
        <taxon>Mysticeti</taxon>
        <taxon>Eschrichtiidae</taxon>
        <taxon>Eschrichtius</taxon>
    </lineage>
</organism>
<gene>
    <name evidence="2" type="ORF">J1605_010410</name>
</gene>
<feature type="compositionally biased region" description="Polar residues" evidence="1">
    <location>
        <begin position="269"/>
        <end position="284"/>
    </location>
</feature>
<dbReference type="AlphaFoldDB" id="A0AB34GTY8"/>
<evidence type="ECO:0000313" key="3">
    <source>
        <dbReference type="Proteomes" id="UP001159641"/>
    </source>
</evidence>
<evidence type="ECO:0000313" key="2">
    <source>
        <dbReference type="EMBL" id="KAJ8782080.1"/>
    </source>
</evidence>
<evidence type="ECO:0000256" key="1">
    <source>
        <dbReference type="SAM" id="MobiDB-lite"/>
    </source>
</evidence>
<feature type="compositionally biased region" description="Low complexity" evidence="1">
    <location>
        <begin position="139"/>
        <end position="158"/>
    </location>
</feature>
<proteinExistence type="predicted"/>
<dbReference type="EMBL" id="JAIQCJ010002130">
    <property type="protein sequence ID" value="KAJ8782080.1"/>
    <property type="molecule type" value="Genomic_DNA"/>
</dbReference>